<evidence type="ECO:0000256" key="1">
    <source>
        <dbReference type="ARBA" id="ARBA00022737"/>
    </source>
</evidence>
<dbReference type="PANTHER" id="PTHR44858:SF1">
    <property type="entry name" value="UDP-N-ACETYLGLUCOSAMINE--PEPTIDE N-ACETYLGLUCOSAMINYLTRANSFERASE SPINDLY-RELATED"/>
    <property type="match status" value="1"/>
</dbReference>
<feature type="chain" id="PRO_5012846720" evidence="4">
    <location>
        <begin position="17"/>
        <end position="178"/>
    </location>
</feature>
<evidence type="ECO:0000256" key="2">
    <source>
        <dbReference type="ARBA" id="ARBA00022803"/>
    </source>
</evidence>
<dbReference type="AlphaFoldDB" id="A0A1X6ZEM5"/>
<evidence type="ECO:0000256" key="4">
    <source>
        <dbReference type="SAM" id="SignalP"/>
    </source>
</evidence>
<dbReference type="Pfam" id="PF14559">
    <property type="entry name" value="TPR_19"/>
    <property type="match status" value="1"/>
</dbReference>
<feature type="signal peptide" evidence="4">
    <location>
        <begin position="1"/>
        <end position="16"/>
    </location>
</feature>
<keyword evidence="6" id="KW-1185">Reference proteome</keyword>
<dbReference type="OrthoDB" id="9815010at2"/>
<keyword evidence="2 3" id="KW-0802">TPR repeat</keyword>
<dbReference type="SUPFAM" id="SSF48452">
    <property type="entry name" value="TPR-like"/>
    <property type="match status" value="1"/>
</dbReference>
<dbReference type="PROSITE" id="PS50005">
    <property type="entry name" value="TPR"/>
    <property type="match status" value="1"/>
</dbReference>
<dbReference type="InterPro" id="IPR050498">
    <property type="entry name" value="Ycf3"/>
</dbReference>
<dbReference type="Proteomes" id="UP000193570">
    <property type="component" value="Unassembled WGS sequence"/>
</dbReference>
<organism evidence="5 6">
    <name type="scientific">Roseivivax jejudonensis</name>
    <dbReference type="NCBI Taxonomy" id="1529041"/>
    <lineage>
        <taxon>Bacteria</taxon>
        <taxon>Pseudomonadati</taxon>
        <taxon>Pseudomonadota</taxon>
        <taxon>Alphaproteobacteria</taxon>
        <taxon>Rhodobacterales</taxon>
        <taxon>Roseobacteraceae</taxon>
        <taxon>Roseivivax</taxon>
    </lineage>
</organism>
<keyword evidence="4" id="KW-0732">Signal</keyword>
<feature type="repeat" description="TPR" evidence="3">
    <location>
        <begin position="97"/>
        <end position="130"/>
    </location>
</feature>
<keyword evidence="1" id="KW-0677">Repeat</keyword>
<evidence type="ECO:0000313" key="5">
    <source>
        <dbReference type="EMBL" id="SLN49093.1"/>
    </source>
</evidence>
<keyword evidence="5" id="KW-0449">Lipoprotein</keyword>
<evidence type="ECO:0000313" key="6">
    <source>
        <dbReference type="Proteomes" id="UP000193570"/>
    </source>
</evidence>
<protein>
    <submittedName>
        <fullName evidence="5">Lipoprotein NlpI</fullName>
    </submittedName>
</protein>
<sequence length="178" mass="19386">MRALIACLLIASPAWADCPAPPDHSDDLDALIAEARAAETEAEGQRISNEMWRHWADAPDEAAQALLDRGMAARRVYDLLAAHEAFDRLVAYCPDYAEGYNQRAFIAFLQQDYAAALPDLEAALEINPRHVAALSGKALTLFGLGRTEAARETLRAALALNPWLSERHLLDAAPGTPL</sequence>
<dbReference type="PANTHER" id="PTHR44858">
    <property type="entry name" value="TETRATRICOPEPTIDE REPEAT PROTEIN 6"/>
    <property type="match status" value="1"/>
</dbReference>
<dbReference type="InterPro" id="IPR011990">
    <property type="entry name" value="TPR-like_helical_dom_sf"/>
</dbReference>
<proteinExistence type="predicted"/>
<dbReference type="InterPro" id="IPR019734">
    <property type="entry name" value="TPR_rpt"/>
</dbReference>
<gene>
    <name evidence="5" type="ORF">ROJ8625_02413</name>
</gene>
<dbReference type="RefSeq" id="WP_085792431.1">
    <property type="nucleotide sequence ID" value="NZ_FWFK01000004.1"/>
</dbReference>
<evidence type="ECO:0000256" key="3">
    <source>
        <dbReference type="PROSITE-ProRule" id="PRU00339"/>
    </source>
</evidence>
<dbReference type="EMBL" id="FWFK01000004">
    <property type="protein sequence ID" value="SLN49093.1"/>
    <property type="molecule type" value="Genomic_DNA"/>
</dbReference>
<name>A0A1X6ZEM5_9RHOB</name>
<reference evidence="5 6" key="1">
    <citation type="submission" date="2017-03" db="EMBL/GenBank/DDBJ databases">
        <authorList>
            <person name="Afonso C.L."/>
            <person name="Miller P.J."/>
            <person name="Scott M.A."/>
            <person name="Spackman E."/>
            <person name="Goraichik I."/>
            <person name="Dimitrov K.M."/>
            <person name="Suarez D.L."/>
            <person name="Swayne D.E."/>
        </authorList>
    </citation>
    <scope>NUCLEOTIDE SEQUENCE [LARGE SCALE GENOMIC DNA]</scope>
    <source>
        <strain evidence="5 6">CECT 8625</strain>
    </source>
</reference>
<dbReference type="Gene3D" id="1.25.40.10">
    <property type="entry name" value="Tetratricopeptide repeat domain"/>
    <property type="match status" value="1"/>
</dbReference>
<accession>A0A1X6ZEM5</accession>
<dbReference type="SMART" id="SM00028">
    <property type="entry name" value="TPR"/>
    <property type="match status" value="3"/>
</dbReference>